<reference evidence="2" key="1">
    <citation type="submission" date="2020-05" db="EMBL/GenBank/DDBJ databases">
        <authorList>
            <person name="Chiriac C."/>
            <person name="Salcher M."/>
            <person name="Ghai R."/>
            <person name="Kavagutti S V."/>
        </authorList>
    </citation>
    <scope>NUCLEOTIDE SEQUENCE</scope>
</reference>
<dbReference type="PANTHER" id="PTHR38468">
    <property type="entry name" value="SLL0939 PROTEIN"/>
    <property type="match status" value="1"/>
</dbReference>
<gene>
    <name evidence="2" type="ORF">UFOPK3444_00956</name>
</gene>
<feature type="transmembrane region" description="Helical" evidence="1">
    <location>
        <begin position="54"/>
        <end position="72"/>
    </location>
</feature>
<evidence type="ECO:0000256" key="1">
    <source>
        <dbReference type="SAM" id="Phobius"/>
    </source>
</evidence>
<proteinExistence type="predicted"/>
<keyword evidence="1" id="KW-0472">Membrane</keyword>
<dbReference type="InterPro" id="IPR012427">
    <property type="entry name" value="DUF1622"/>
</dbReference>
<dbReference type="AlphaFoldDB" id="A0A6J7DW63"/>
<name>A0A6J7DW63_9ZZZZ</name>
<keyword evidence="1" id="KW-0812">Transmembrane</keyword>
<dbReference type="Pfam" id="PF07784">
    <property type="entry name" value="DUF1622"/>
    <property type="match status" value="1"/>
</dbReference>
<dbReference type="PANTHER" id="PTHR38468:SF1">
    <property type="entry name" value="SLL0939 PROTEIN"/>
    <property type="match status" value="1"/>
</dbReference>
<keyword evidence="1" id="KW-1133">Transmembrane helix</keyword>
<accession>A0A6J7DW63</accession>
<sequence length="112" mass="11909">MNNLEQVGQAFDWLGVGVIIAAALVTVALAAKAWRSSGADAAYVVTRRTLGRGLLLGLEVLIAADLIRTVAVDLTLESVAALGLLVLIRTVLSFSIQVEIEGNLPWRSPTQR</sequence>
<evidence type="ECO:0000313" key="2">
    <source>
        <dbReference type="EMBL" id="CAB4874867.1"/>
    </source>
</evidence>
<protein>
    <submittedName>
        <fullName evidence="2">Unannotated protein</fullName>
    </submittedName>
</protein>
<dbReference type="EMBL" id="CAFBLU010000013">
    <property type="protein sequence ID" value="CAB4874867.1"/>
    <property type="molecule type" value="Genomic_DNA"/>
</dbReference>
<feature type="transmembrane region" description="Helical" evidence="1">
    <location>
        <begin position="13"/>
        <end position="34"/>
    </location>
</feature>
<organism evidence="2">
    <name type="scientific">freshwater metagenome</name>
    <dbReference type="NCBI Taxonomy" id="449393"/>
    <lineage>
        <taxon>unclassified sequences</taxon>
        <taxon>metagenomes</taxon>
        <taxon>ecological metagenomes</taxon>
    </lineage>
</organism>